<sequence length="173" mass="20045">MEEYDTDFALPGISVDTSRNGDEDVIVKCTDDIEEKLKIIRSNSYTGNISSTLRKKFREELVNECNSFIAELNTEINEVVNDTKKENGYTTQQSAIGRAMLKRKTDELKKFWELKYKESKSSKEEETLETRELDSGKFLDINRKLENLEKLISHGRGGRGRGTRYRGNRNFPY</sequence>
<evidence type="ECO:0000313" key="2">
    <source>
        <dbReference type="EMBL" id="CAC5365236.1"/>
    </source>
</evidence>
<evidence type="ECO:0000313" key="3">
    <source>
        <dbReference type="Proteomes" id="UP000507470"/>
    </source>
</evidence>
<dbReference type="EMBL" id="CACVKT020001105">
    <property type="protein sequence ID" value="CAC5365236.1"/>
    <property type="molecule type" value="Genomic_DNA"/>
</dbReference>
<proteinExistence type="predicted"/>
<name>A0A6J8ADM8_MYTCO</name>
<organism evidence="2 3">
    <name type="scientific">Mytilus coruscus</name>
    <name type="common">Sea mussel</name>
    <dbReference type="NCBI Taxonomy" id="42192"/>
    <lineage>
        <taxon>Eukaryota</taxon>
        <taxon>Metazoa</taxon>
        <taxon>Spiralia</taxon>
        <taxon>Lophotrochozoa</taxon>
        <taxon>Mollusca</taxon>
        <taxon>Bivalvia</taxon>
        <taxon>Autobranchia</taxon>
        <taxon>Pteriomorphia</taxon>
        <taxon>Mytilida</taxon>
        <taxon>Mytiloidea</taxon>
        <taxon>Mytilidae</taxon>
        <taxon>Mytilinae</taxon>
        <taxon>Mytilus</taxon>
    </lineage>
</organism>
<protein>
    <submittedName>
        <fullName evidence="2">Uncharacterized protein</fullName>
    </submittedName>
</protein>
<accession>A0A6J8ADM8</accession>
<gene>
    <name evidence="2" type="ORF">MCOR_5986</name>
</gene>
<feature type="compositionally biased region" description="Basic residues" evidence="1">
    <location>
        <begin position="156"/>
        <end position="167"/>
    </location>
</feature>
<evidence type="ECO:0000256" key="1">
    <source>
        <dbReference type="SAM" id="MobiDB-lite"/>
    </source>
</evidence>
<keyword evidence="3" id="KW-1185">Reference proteome</keyword>
<reference evidence="2 3" key="1">
    <citation type="submission" date="2020-06" db="EMBL/GenBank/DDBJ databases">
        <authorList>
            <person name="Li R."/>
            <person name="Bekaert M."/>
        </authorList>
    </citation>
    <scope>NUCLEOTIDE SEQUENCE [LARGE SCALE GENOMIC DNA]</scope>
    <source>
        <strain evidence="3">wild</strain>
    </source>
</reference>
<dbReference type="Proteomes" id="UP000507470">
    <property type="component" value="Unassembled WGS sequence"/>
</dbReference>
<feature type="region of interest" description="Disordered" evidence="1">
    <location>
        <begin position="153"/>
        <end position="173"/>
    </location>
</feature>
<dbReference type="AlphaFoldDB" id="A0A6J8ADM8"/>